<organism evidence="4 5">
    <name type="scientific">Oceanobacillus zhaokaii</name>
    <dbReference type="NCBI Taxonomy" id="2052660"/>
    <lineage>
        <taxon>Bacteria</taxon>
        <taxon>Bacillati</taxon>
        <taxon>Bacillota</taxon>
        <taxon>Bacilli</taxon>
        <taxon>Bacillales</taxon>
        <taxon>Bacillaceae</taxon>
        <taxon>Oceanobacillus</taxon>
    </lineage>
</organism>
<evidence type="ECO:0000259" key="3">
    <source>
        <dbReference type="Pfam" id="PF00144"/>
    </source>
</evidence>
<dbReference type="InterPro" id="IPR001466">
    <property type="entry name" value="Beta-lactam-related"/>
</dbReference>
<dbReference type="AlphaFoldDB" id="A0A345PD59"/>
<gene>
    <name evidence="4" type="ORF">CUC15_02620</name>
</gene>
<name>A0A345PD59_9BACI</name>
<dbReference type="OrthoDB" id="9803467at2"/>
<feature type="domain" description="Beta-lactamase-related" evidence="3">
    <location>
        <begin position="9"/>
        <end position="324"/>
    </location>
</feature>
<comment type="subcellular location">
    <subcellularLocation>
        <location evidence="1">Membrane</location>
    </subcellularLocation>
</comment>
<dbReference type="EMBL" id="CP024848">
    <property type="protein sequence ID" value="AXI07939.1"/>
    <property type="molecule type" value="Genomic_DNA"/>
</dbReference>
<dbReference type="PANTHER" id="PTHR46825">
    <property type="entry name" value="D-ALANYL-D-ALANINE-CARBOXYPEPTIDASE/ENDOPEPTIDASE AMPH"/>
    <property type="match status" value="1"/>
</dbReference>
<evidence type="ECO:0000313" key="4">
    <source>
        <dbReference type="EMBL" id="AXI07939.1"/>
    </source>
</evidence>
<evidence type="ECO:0000313" key="5">
    <source>
        <dbReference type="Proteomes" id="UP000253908"/>
    </source>
</evidence>
<dbReference type="RefSeq" id="WP_114915233.1">
    <property type="nucleotide sequence ID" value="NZ_CP024848.1"/>
</dbReference>
<dbReference type="SUPFAM" id="SSF56601">
    <property type="entry name" value="beta-lactamase/transpeptidase-like"/>
    <property type="match status" value="1"/>
</dbReference>
<dbReference type="Proteomes" id="UP000253908">
    <property type="component" value="Chromosome"/>
</dbReference>
<proteinExistence type="predicted"/>
<dbReference type="PANTHER" id="PTHR46825:SF11">
    <property type="entry name" value="PENICILLIN-BINDING PROTEIN 4"/>
    <property type="match status" value="1"/>
</dbReference>
<accession>A0A345PD59</accession>
<dbReference type="InterPro" id="IPR012338">
    <property type="entry name" value="Beta-lactam/transpept-like"/>
</dbReference>
<keyword evidence="2" id="KW-0472">Membrane</keyword>
<dbReference type="KEGG" id="ocn:CUC15_02620"/>
<protein>
    <submittedName>
        <fullName evidence="4">Penicillin-binding protein</fullName>
    </submittedName>
</protein>
<keyword evidence="5" id="KW-1185">Reference proteome</keyword>
<evidence type="ECO:0000256" key="2">
    <source>
        <dbReference type="ARBA" id="ARBA00023136"/>
    </source>
</evidence>
<reference evidence="5" key="1">
    <citation type="submission" date="2017-11" db="EMBL/GenBank/DDBJ databases">
        <authorList>
            <person name="Zhu W."/>
        </authorList>
    </citation>
    <scope>NUCLEOTIDE SEQUENCE [LARGE SCALE GENOMIC DNA]</scope>
    <source>
        <strain evidence="5">160</strain>
    </source>
</reference>
<dbReference type="InterPro" id="IPR050491">
    <property type="entry name" value="AmpC-like"/>
</dbReference>
<sequence>MDKKLEESIKSLVERNSFSGVVLVKNSKEIIHQSAYGYSNRSEALKNMIDTRFGIASGCKLFTAVGILMLVESGKLTYETYLRDCLAIPFPHLDEHITIHQLLTHTSGIPDYFDEAVMDNFEELWDDLPMYKMNRVKDFLPMFQNREMMFPPGGRFHYNNAGYIVLGLIIEQATGMSFTDYIEKHIFQKIGMLKSGYFSMDQLPKNTALGYIKTDESWKTNIYSVPVKGGPDGGAFVSAADMIHFWEALFSNQFLSEKMNRILLTPHVKSEDNTYYGYGIWIDKVDDEILKYHVMGYDPGVSFHSAVYPESEIKLAILSNKSSGAYDLMEVIEESLLSENK</sequence>
<dbReference type="GO" id="GO:0016020">
    <property type="term" value="C:membrane"/>
    <property type="evidence" value="ECO:0007669"/>
    <property type="project" value="UniProtKB-SubCell"/>
</dbReference>
<dbReference type="Gene3D" id="3.40.710.10">
    <property type="entry name" value="DD-peptidase/beta-lactamase superfamily"/>
    <property type="match status" value="1"/>
</dbReference>
<dbReference type="Pfam" id="PF00144">
    <property type="entry name" value="Beta-lactamase"/>
    <property type="match status" value="1"/>
</dbReference>
<evidence type="ECO:0000256" key="1">
    <source>
        <dbReference type="ARBA" id="ARBA00004370"/>
    </source>
</evidence>